<dbReference type="AlphaFoldDB" id="A0AA39MTK2"/>
<protein>
    <submittedName>
        <fullName evidence="2">Uncharacterized protein</fullName>
    </submittedName>
</protein>
<evidence type="ECO:0000256" key="1">
    <source>
        <dbReference type="SAM" id="SignalP"/>
    </source>
</evidence>
<reference evidence="2" key="1">
    <citation type="submission" date="2023-06" db="EMBL/GenBank/DDBJ databases">
        <authorList>
            <consortium name="Lawrence Berkeley National Laboratory"/>
            <person name="Ahrendt S."/>
            <person name="Sahu N."/>
            <person name="Indic B."/>
            <person name="Wong-Bajracharya J."/>
            <person name="Merenyi Z."/>
            <person name="Ke H.-M."/>
            <person name="Monk M."/>
            <person name="Kocsube S."/>
            <person name="Drula E."/>
            <person name="Lipzen A."/>
            <person name="Balint B."/>
            <person name="Henrissat B."/>
            <person name="Andreopoulos B."/>
            <person name="Martin F.M."/>
            <person name="Harder C.B."/>
            <person name="Rigling D."/>
            <person name="Ford K.L."/>
            <person name="Foster G.D."/>
            <person name="Pangilinan J."/>
            <person name="Papanicolaou A."/>
            <person name="Barry K."/>
            <person name="LaButti K."/>
            <person name="Viragh M."/>
            <person name="Koriabine M."/>
            <person name="Yan M."/>
            <person name="Riley R."/>
            <person name="Champramary S."/>
            <person name="Plett K.L."/>
            <person name="Tsai I.J."/>
            <person name="Slot J."/>
            <person name="Sipos G."/>
            <person name="Plett J."/>
            <person name="Nagy L.G."/>
            <person name="Grigoriev I.V."/>
        </authorList>
    </citation>
    <scope>NUCLEOTIDE SEQUENCE</scope>
    <source>
        <strain evidence="2">CCBAS 213</strain>
    </source>
</reference>
<gene>
    <name evidence="2" type="ORF">EV420DRAFT_1648441</name>
</gene>
<organism evidence="2 3">
    <name type="scientific">Armillaria tabescens</name>
    <name type="common">Ringless honey mushroom</name>
    <name type="synonym">Agaricus tabescens</name>
    <dbReference type="NCBI Taxonomy" id="1929756"/>
    <lineage>
        <taxon>Eukaryota</taxon>
        <taxon>Fungi</taxon>
        <taxon>Dikarya</taxon>
        <taxon>Basidiomycota</taxon>
        <taxon>Agaricomycotina</taxon>
        <taxon>Agaricomycetes</taxon>
        <taxon>Agaricomycetidae</taxon>
        <taxon>Agaricales</taxon>
        <taxon>Marasmiineae</taxon>
        <taxon>Physalacriaceae</taxon>
        <taxon>Desarmillaria</taxon>
    </lineage>
</organism>
<dbReference type="RefSeq" id="XP_060325451.1">
    <property type="nucleotide sequence ID" value="XM_060478166.1"/>
</dbReference>
<sequence length="76" mass="8272">MQFKSLLTVILALTVAVLAVPYDDGTGGTNPRPTGSVELEARASNMGYPLRVAIWSSTDINLFDMLQPHNTEYPCC</sequence>
<keyword evidence="3" id="KW-1185">Reference proteome</keyword>
<evidence type="ECO:0000313" key="2">
    <source>
        <dbReference type="EMBL" id="KAK0445310.1"/>
    </source>
</evidence>
<evidence type="ECO:0000313" key="3">
    <source>
        <dbReference type="Proteomes" id="UP001175211"/>
    </source>
</evidence>
<dbReference type="GeneID" id="85361714"/>
<dbReference type="Proteomes" id="UP001175211">
    <property type="component" value="Unassembled WGS sequence"/>
</dbReference>
<keyword evidence="1" id="KW-0732">Signal</keyword>
<feature type="chain" id="PRO_5041363298" evidence="1">
    <location>
        <begin position="20"/>
        <end position="76"/>
    </location>
</feature>
<name>A0AA39MTK2_ARMTA</name>
<dbReference type="EMBL" id="JAUEPS010000050">
    <property type="protein sequence ID" value="KAK0445310.1"/>
    <property type="molecule type" value="Genomic_DNA"/>
</dbReference>
<comment type="caution">
    <text evidence="2">The sequence shown here is derived from an EMBL/GenBank/DDBJ whole genome shotgun (WGS) entry which is preliminary data.</text>
</comment>
<proteinExistence type="predicted"/>
<accession>A0AA39MTK2</accession>
<feature type="signal peptide" evidence="1">
    <location>
        <begin position="1"/>
        <end position="19"/>
    </location>
</feature>